<proteinExistence type="predicted"/>
<comment type="caution">
    <text evidence="1">The sequence shown here is derived from an EMBL/GenBank/DDBJ whole genome shotgun (WGS) entry which is preliminary data.</text>
</comment>
<organism evidence="1 2">
    <name type="scientific">Bacillus salipaludis</name>
    <dbReference type="NCBI Taxonomy" id="2547811"/>
    <lineage>
        <taxon>Bacteria</taxon>
        <taxon>Bacillati</taxon>
        <taxon>Bacillota</taxon>
        <taxon>Bacilli</taxon>
        <taxon>Bacillales</taxon>
        <taxon>Bacillaceae</taxon>
        <taxon>Bacillus</taxon>
    </lineage>
</organism>
<dbReference type="RefSeq" id="WP_406581902.1">
    <property type="nucleotide sequence ID" value="NZ_JBJHQH010000014.1"/>
</dbReference>
<protein>
    <recommendedName>
        <fullName evidence="3">Group-specific protein</fullName>
    </recommendedName>
</protein>
<evidence type="ECO:0000313" key="2">
    <source>
        <dbReference type="Proteomes" id="UP001623041"/>
    </source>
</evidence>
<sequence length="176" mass="20513">MFDPTAFDNMKVVIEGALYDKDISGEIVITDRNDVMNMAKMSRHFDVTFQLPNRPVMAKFKMESRLANLAAELLSYAVQEQHAGCLVRLEFSLDYEEEIDYQTIKDIFEDTWGTDRKISLSVHQNPLEKNKTKSTLITVEFDRLITEGQLEDLLEMINFMKLTLEQLYLLIFVQME</sequence>
<name>A0ABW8RMH0_9BACI</name>
<dbReference type="Proteomes" id="UP001623041">
    <property type="component" value="Unassembled WGS sequence"/>
</dbReference>
<keyword evidence="2" id="KW-1185">Reference proteome</keyword>
<accession>A0ABW8RMH0</accession>
<reference evidence="1 2" key="1">
    <citation type="submission" date="2024-11" db="EMBL/GenBank/DDBJ databases">
        <authorList>
            <person name="Lucas J.A."/>
        </authorList>
    </citation>
    <scope>NUCLEOTIDE SEQUENCE [LARGE SCALE GENOMIC DNA]</scope>
    <source>
        <strain evidence="1 2">Z 5.4</strain>
    </source>
</reference>
<evidence type="ECO:0000313" key="1">
    <source>
        <dbReference type="EMBL" id="MFK9093375.1"/>
    </source>
</evidence>
<gene>
    <name evidence="1" type="ORF">ACJEBI_18060</name>
</gene>
<evidence type="ECO:0008006" key="3">
    <source>
        <dbReference type="Google" id="ProtNLM"/>
    </source>
</evidence>
<dbReference type="EMBL" id="JBJHQH010000014">
    <property type="protein sequence ID" value="MFK9093375.1"/>
    <property type="molecule type" value="Genomic_DNA"/>
</dbReference>